<dbReference type="EMBL" id="CBTJ020000108">
    <property type="protein sequence ID" value="CDI04366.1"/>
    <property type="molecule type" value="Genomic_DNA"/>
</dbReference>
<reference evidence="2" key="2">
    <citation type="submission" date="2014-03" db="EMBL/GenBank/DDBJ databases">
        <title>Candidatus Competibacter-lineage genomes retrieved from metagenomes reveal functional metabolic diversity.</title>
        <authorList>
            <person name="McIlroy S.J."/>
            <person name="Albertsen M."/>
            <person name="Andresen E.K."/>
            <person name="Saunders A.M."/>
            <person name="Kristiansen R."/>
            <person name="Stokholm-Bjerregaard M."/>
            <person name="Nielsen K.L."/>
            <person name="Nielsen P.H."/>
        </authorList>
    </citation>
    <scope>NUCLEOTIDE SEQUENCE</scope>
    <source>
        <strain evidence="2">Run_A_D11</strain>
    </source>
</reference>
<feature type="region of interest" description="Disordered" evidence="1">
    <location>
        <begin position="45"/>
        <end position="66"/>
    </location>
</feature>
<reference evidence="2" key="1">
    <citation type="submission" date="2013-07" db="EMBL/GenBank/DDBJ databases">
        <authorList>
            <person name="McIlroy S."/>
        </authorList>
    </citation>
    <scope>NUCLEOTIDE SEQUENCE [LARGE SCALE GENOMIC DNA]</scope>
    <source>
        <strain evidence="2">Run_A_D11</strain>
    </source>
</reference>
<keyword evidence="3" id="KW-1185">Reference proteome</keyword>
<gene>
    <name evidence="2" type="ORF">BN873_950049</name>
</gene>
<dbReference type="AlphaFoldDB" id="W6M8Q2"/>
<proteinExistence type="predicted"/>
<dbReference type="RefSeq" id="WP_048676546.1">
    <property type="nucleotide sequence ID" value="NZ_CBTJ020000108.1"/>
</dbReference>
<dbReference type="Proteomes" id="UP000035760">
    <property type="component" value="Unassembled WGS sequence"/>
</dbReference>
<accession>W6M8Q2</accession>
<protein>
    <submittedName>
        <fullName evidence="2">Uncharacterized protein</fullName>
    </submittedName>
</protein>
<sequence length="66" mass="7248">MVDPLEQLLAWARATAPLALADPLDRPVRVETAVCLDRINALAPRPARESRDLRSPFAAPPRLLPP</sequence>
<evidence type="ECO:0000256" key="1">
    <source>
        <dbReference type="SAM" id="MobiDB-lite"/>
    </source>
</evidence>
<name>W6M8Q2_9GAMM</name>
<evidence type="ECO:0000313" key="3">
    <source>
        <dbReference type="Proteomes" id="UP000035760"/>
    </source>
</evidence>
<evidence type="ECO:0000313" key="2">
    <source>
        <dbReference type="EMBL" id="CDI04366.1"/>
    </source>
</evidence>
<organism evidence="2 3">
    <name type="scientific">Candidatus Competibacter denitrificans Run_A_D11</name>
    <dbReference type="NCBI Taxonomy" id="1400863"/>
    <lineage>
        <taxon>Bacteria</taxon>
        <taxon>Pseudomonadati</taxon>
        <taxon>Pseudomonadota</taxon>
        <taxon>Gammaproteobacteria</taxon>
        <taxon>Candidatus Competibacteraceae</taxon>
        <taxon>Candidatus Competibacter</taxon>
    </lineage>
</organism>
<dbReference type="STRING" id="1400863.BN873_950049"/>
<comment type="caution">
    <text evidence="2">The sequence shown here is derived from an EMBL/GenBank/DDBJ whole genome shotgun (WGS) entry which is preliminary data.</text>
</comment>